<dbReference type="InterPro" id="IPR001543">
    <property type="entry name" value="FliN-like_C"/>
</dbReference>
<evidence type="ECO:0000256" key="3">
    <source>
        <dbReference type="ARBA" id="ARBA00021897"/>
    </source>
</evidence>
<dbReference type="Proteomes" id="UP000632498">
    <property type="component" value="Unassembled WGS sequence"/>
</dbReference>
<dbReference type="GO" id="GO:0009425">
    <property type="term" value="C:bacterial-type flagellum basal body"/>
    <property type="evidence" value="ECO:0007669"/>
    <property type="project" value="InterPro"/>
</dbReference>
<dbReference type="GO" id="GO:0071973">
    <property type="term" value="P:bacterial-type flagellum-dependent cell motility"/>
    <property type="evidence" value="ECO:0007669"/>
    <property type="project" value="InterPro"/>
</dbReference>
<dbReference type="GO" id="GO:0006935">
    <property type="term" value="P:chemotaxis"/>
    <property type="evidence" value="ECO:0007669"/>
    <property type="project" value="UniProtKB-KW"/>
</dbReference>
<evidence type="ECO:0000256" key="1">
    <source>
        <dbReference type="ARBA" id="ARBA00004413"/>
    </source>
</evidence>
<dbReference type="InterPro" id="IPR036429">
    <property type="entry name" value="SpoA-like_sf"/>
</dbReference>
<feature type="region of interest" description="Disordered" evidence="8">
    <location>
        <begin position="1"/>
        <end position="27"/>
    </location>
</feature>
<dbReference type="GO" id="GO:0003774">
    <property type="term" value="F:cytoskeletal motor activity"/>
    <property type="evidence" value="ECO:0007669"/>
    <property type="project" value="InterPro"/>
</dbReference>
<sequence>MADDEDDDDLSVDWGAALAEDHNAPSMDEDMDMAAALAEIEAEEAQKAAGGGGNGGEGGATLGGALGYSESMDAVYDVEVSIRAVLGMAVMPMSQILKLGRGAVVELDRGVGDPIDVFSSDQKIAEGEVVVVEDKLAVSIGDIMRSKRSR</sequence>
<gene>
    <name evidence="10" type="ORF">GCM10011332_09980</name>
</gene>
<evidence type="ECO:0000256" key="2">
    <source>
        <dbReference type="ARBA" id="ARBA00009226"/>
    </source>
</evidence>
<dbReference type="InterPro" id="IPR001172">
    <property type="entry name" value="FliN_T3SS_HrcQb"/>
</dbReference>
<comment type="subcellular location">
    <subcellularLocation>
        <location evidence="1">Cell membrane</location>
        <topology evidence="1">Peripheral membrane protein</topology>
        <orientation evidence="1">Cytoplasmic side</orientation>
    </subcellularLocation>
</comment>
<keyword evidence="5" id="KW-0145">Chemotaxis</keyword>
<dbReference type="SUPFAM" id="SSF101801">
    <property type="entry name" value="Surface presentation of antigens (SPOA)"/>
    <property type="match status" value="1"/>
</dbReference>
<dbReference type="PANTHER" id="PTHR43484:SF1">
    <property type="entry name" value="FLAGELLAR MOTOR SWITCH PROTEIN FLIN"/>
    <property type="match status" value="1"/>
</dbReference>
<evidence type="ECO:0000256" key="7">
    <source>
        <dbReference type="ARBA" id="ARBA00023136"/>
    </source>
</evidence>
<keyword evidence="6" id="KW-0283">Flagellar rotation</keyword>
<evidence type="ECO:0000256" key="8">
    <source>
        <dbReference type="SAM" id="MobiDB-lite"/>
    </source>
</evidence>
<reference evidence="10" key="2">
    <citation type="submission" date="2020-09" db="EMBL/GenBank/DDBJ databases">
        <authorList>
            <person name="Sun Q."/>
            <person name="Zhou Y."/>
        </authorList>
    </citation>
    <scope>NUCLEOTIDE SEQUENCE</scope>
    <source>
        <strain evidence="10">CGMCC 1.15254</strain>
    </source>
</reference>
<evidence type="ECO:0000313" key="11">
    <source>
        <dbReference type="Proteomes" id="UP000632498"/>
    </source>
</evidence>
<feature type="compositionally biased region" description="Gly residues" evidence="8">
    <location>
        <begin position="49"/>
        <end position="61"/>
    </location>
</feature>
<feature type="region of interest" description="Disordered" evidence="8">
    <location>
        <begin position="42"/>
        <end position="61"/>
    </location>
</feature>
<dbReference type="InterPro" id="IPR051469">
    <property type="entry name" value="FliN/MopA/SpaO"/>
</dbReference>
<dbReference type="PRINTS" id="PR00956">
    <property type="entry name" value="FLGMOTORFLIN"/>
</dbReference>
<dbReference type="RefSeq" id="WP_229734244.1">
    <property type="nucleotide sequence ID" value="NZ_BMHV01000005.1"/>
</dbReference>
<dbReference type="AlphaFoldDB" id="A0A917BTN1"/>
<comment type="similarity">
    <text evidence="2">Belongs to the FliN/MopA/SpaO family.</text>
</comment>
<evidence type="ECO:0000259" key="9">
    <source>
        <dbReference type="Pfam" id="PF01052"/>
    </source>
</evidence>
<keyword evidence="4" id="KW-1003">Cell membrane</keyword>
<keyword evidence="7" id="KW-0472">Membrane</keyword>
<dbReference type="EMBL" id="BMHV01000005">
    <property type="protein sequence ID" value="GGF58429.1"/>
    <property type="molecule type" value="Genomic_DNA"/>
</dbReference>
<feature type="domain" description="Flagellar motor switch protein FliN-like C-terminal" evidence="9">
    <location>
        <begin position="74"/>
        <end position="144"/>
    </location>
</feature>
<proteinExistence type="inferred from homology"/>
<feature type="compositionally biased region" description="Acidic residues" evidence="8">
    <location>
        <begin position="1"/>
        <end position="11"/>
    </location>
</feature>
<keyword evidence="11" id="KW-1185">Reference proteome</keyword>
<protein>
    <recommendedName>
        <fullName evidence="3">Flagellar motor switch protein FliN</fullName>
    </recommendedName>
</protein>
<dbReference type="GO" id="GO:0005886">
    <property type="term" value="C:plasma membrane"/>
    <property type="evidence" value="ECO:0007669"/>
    <property type="project" value="UniProtKB-SubCell"/>
</dbReference>
<evidence type="ECO:0000313" key="10">
    <source>
        <dbReference type="EMBL" id="GGF58429.1"/>
    </source>
</evidence>
<evidence type="ECO:0000256" key="5">
    <source>
        <dbReference type="ARBA" id="ARBA00022500"/>
    </source>
</evidence>
<organism evidence="10 11">
    <name type="scientific">Terasakiella brassicae</name>
    <dbReference type="NCBI Taxonomy" id="1634917"/>
    <lineage>
        <taxon>Bacteria</taxon>
        <taxon>Pseudomonadati</taxon>
        <taxon>Pseudomonadota</taxon>
        <taxon>Alphaproteobacteria</taxon>
        <taxon>Rhodospirillales</taxon>
        <taxon>Terasakiellaceae</taxon>
        <taxon>Terasakiella</taxon>
    </lineage>
</organism>
<reference evidence="10" key="1">
    <citation type="journal article" date="2014" name="Int. J. Syst. Evol. Microbiol.">
        <title>Complete genome sequence of Corynebacterium casei LMG S-19264T (=DSM 44701T), isolated from a smear-ripened cheese.</title>
        <authorList>
            <consortium name="US DOE Joint Genome Institute (JGI-PGF)"/>
            <person name="Walter F."/>
            <person name="Albersmeier A."/>
            <person name="Kalinowski J."/>
            <person name="Ruckert C."/>
        </authorList>
    </citation>
    <scope>NUCLEOTIDE SEQUENCE</scope>
    <source>
        <strain evidence="10">CGMCC 1.15254</strain>
    </source>
</reference>
<accession>A0A917BTN1</accession>
<dbReference type="Pfam" id="PF01052">
    <property type="entry name" value="FliMN_C"/>
    <property type="match status" value="1"/>
</dbReference>
<dbReference type="PANTHER" id="PTHR43484">
    <property type="match status" value="1"/>
</dbReference>
<name>A0A917BTN1_9PROT</name>
<evidence type="ECO:0000256" key="4">
    <source>
        <dbReference type="ARBA" id="ARBA00022475"/>
    </source>
</evidence>
<comment type="caution">
    <text evidence="10">The sequence shown here is derived from an EMBL/GenBank/DDBJ whole genome shotgun (WGS) entry which is preliminary data.</text>
</comment>
<dbReference type="Gene3D" id="2.30.330.10">
    <property type="entry name" value="SpoA-like"/>
    <property type="match status" value="1"/>
</dbReference>
<evidence type="ECO:0000256" key="6">
    <source>
        <dbReference type="ARBA" id="ARBA00022779"/>
    </source>
</evidence>